<feature type="region of interest" description="Disordered" evidence="1">
    <location>
        <begin position="1"/>
        <end position="89"/>
    </location>
</feature>
<dbReference type="InterPro" id="IPR035969">
    <property type="entry name" value="Rab-GAP_TBC_sf"/>
</dbReference>
<feature type="compositionally biased region" description="Low complexity" evidence="1">
    <location>
        <begin position="471"/>
        <end position="486"/>
    </location>
</feature>
<feature type="compositionally biased region" description="Polar residues" evidence="1">
    <location>
        <begin position="568"/>
        <end position="583"/>
    </location>
</feature>
<dbReference type="PANTHER" id="PTHR22957">
    <property type="entry name" value="TBC1 DOMAIN FAMILY MEMBER GTPASE-ACTIVATING PROTEIN"/>
    <property type="match status" value="1"/>
</dbReference>
<feature type="compositionally biased region" description="Low complexity" evidence="1">
    <location>
        <begin position="156"/>
        <end position="168"/>
    </location>
</feature>
<dbReference type="AlphaFoldDB" id="A0A8J4PPF2"/>
<feature type="compositionally biased region" description="Low complexity" evidence="1">
    <location>
        <begin position="662"/>
        <end position="682"/>
    </location>
</feature>
<sequence length="1161" mass="131732">MDKYQSSIFKQLQQQQQQQQHHIYHNQSQHQINNNHNNSSKQYNNQQQQQQQQQLYNQQIYNNHNHQHLSPPQNNSPQQNPFIDSSTTLVVPNSNTQHAYNYQQQQQQSPQKQHSHSFSSLVNGIENKKSNSTSNLYSNPHSNTLPSTTNRVYYHTPSTPSTSTSTSSIAHSKTNSNNNNNSSSNSNNHSFSNIVKEINVEKNNTNNNNNNNNNINNINSNNNNNSLNVPSTTSSTISTSTSPPIFITSYNKSPMPLPPTRSTPPSNGGQQQSDLGQPLPLAPLSISSSSVFIDYEHCELPPGMQYYSSNQSTPNSHSGNSSPKVQPISTTATNIPHRNVLNESYPSFSRTHKRYSSTSAVHDYQNNHHQNKSDPFNIPSKNNSQSNSPNTVSQSPLKSKFFKVISSVKSLQPQVDSLLKDLSFKSPSNIPMSTSHSNNGADCHEISSINSSLSSSPTQSLPPSKSPSPTPSNASNNNNNIKWNNNKKMESPKHDSGDHFYSYYGVNNNEKDDDQKSQCSTNSASGSPTKSLDSDDFEELIISSKRDSPTTTNNSHHNHSSGSESSSPNFTFKSNILNQVSSQQKKKNEDNHHHNHKTTTTTTNGYHHKNNNNHLSSPNTHKKSHSYPNISNDFDSPTISSKAIKEDILLQRFKPLPPVPFNQLNPSNQPQQSLSASNDNNNKKFINNYKKLSNILQMLSFKDQNSHSNISYPTSEIEKYKKDFSDYLSEYGDKIKIFQHIDWHLEQNIVNIDVIKLLGNHYGFSDASRATSWMLLNGYLPSNTSQRASVLNQKRFQYKNLVKKYFGDEHKSIIFNDNSSNQNNNNNNNNNSNNIGVSLEDSSELKQHNNNRKLIGNVMSELFTSMQNVNQEADSKKFENLIQQVHVDVIRTRPDGFVGLFELKEIEDMLKRILSIWSLENTDLSYFQGLNDLICPFLIVFLDQEVKIFNDITNVSYPNLSEQQYCKKQEIFKLEKMLGDGMAIVELKECGKVTPLLSRVEADVYWCISNLMKSIKHYASNTGCGLPAEGMMKKLELLVRESNPDLYKHFQAKDIDFSHFSFRWMVCFLTRDFNIETGIQLWDHYFCDAEGEGFSFLHICFCSSLLSLWTDNLLKKDFMELVQYLQKPPSLEFNHSNLQSLLKDALSTKQKYRDLLARQSF</sequence>
<feature type="compositionally biased region" description="Polar residues" evidence="1">
    <location>
        <begin position="1"/>
        <end position="10"/>
    </location>
</feature>
<dbReference type="EMBL" id="AJWJ01000379">
    <property type="protein sequence ID" value="KAF2071403.1"/>
    <property type="molecule type" value="Genomic_DNA"/>
</dbReference>
<feature type="region of interest" description="Disordered" evidence="1">
    <location>
        <begin position="125"/>
        <end position="190"/>
    </location>
</feature>
<feature type="region of interest" description="Disordered" evidence="1">
    <location>
        <begin position="430"/>
        <end position="638"/>
    </location>
</feature>
<dbReference type="PANTHER" id="PTHR22957:SF457">
    <property type="entry name" value="RABGAP_TBC DOMAIN-CONTAINING PROTEIN"/>
    <property type="match status" value="1"/>
</dbReference>
<feature type="compositionally biased region" description="Polar residues" evidence="1">
    <location>
        <begin position="626"/>
        <end position="638"/>
    </location>
</feature>
<dbReference type="SMART" id="SM00164">
    <property type="entry name" value="TBC"/>
    <property type="match status" value="1"/>
</dbReference>
<dbReference type="SUPFAM" id="SSF47923">
    <property type="entry name" value="Ypt/Rab-GAP domain of gyp1p"/>
    <property type="match status" value="2"/>
</dbReference>
<reference evidence="3" key="1">
    <citation type="submission" date="2020-01" db="EMBL/GenBank/DDBJ databases">
        <title>Development of genomics and gene disruption for Polysphondylium violaceum indicates a role for the polyketide synthase stlB in stalk morphogenesis.</title>
        <authorList>
            <person name="Narita B."/>
            <person name="Kawabe Y."/>
            <person name="Kin K."/>
            <person name="Saito T."/>
            <person name="Gibbs R."/>
            <person name="Kuspa A."/>
            <person name="Muzny D."/>
            <person name="Queller D."/>
            <person name="Richards S."/>
            <person name="Strassman J."/>
            <person name="Sucgang R."/>
            <person name="Worley K."/>
            <person name="Schaap P."/>
        </authorList>
    </citation>
    <scope>NUCLEOTIDE SEQUENCE</scope>
    <source>
        <strain evidence="3">QSvi11</strain>
    </source>
</reference>
<keyword evidence="4" id="KW-1185">Reference proteome</keyword>
<feature type="compositionally biased region" description="Polar residues" evidence="1">
    <location>
        <begin position="430"/>
        <end position="440"/>
    </location>
</feature>
<feature type="compositionally biased region" description="Low complexity" evidence="1">
    <location>
        <begin position="549"/>
        <end position="567"/>
    </location>
</feature>
<feature type="compositionally biased region" description="Polar residues" evidence="1">
    <location>
        <begin position="517"/>
        <end position="531"/>
    </location>
</feature>
<evidence type="ECO:0000313" key="3">
    <source>
        <dbReference type="EMBL" id="KAF2071403.1"/>
    </source>
</evidence>
<feature type="compositionally biased region" description="Low complexity" evidence="1">
    <location>
        <begin position="817"/>
        <end position="834"/>
    </location>
</feature>
<dbReference type="Proteomes" id="UP000695562">
    <property type="component" value="Unassembled WGS sequence"/>
</dbReference>
<feature type="region of interest" description="Disordered" evidence="1">
    <location>
        <begin position="659"/>
        <end position="682"/>
    </location>
</feature>
<evidence type="ECO:0000259" key="2">
    <source>
        <dbReference type="PROSITE" id="PS50086"/>
    </source>
</evidence>
<feature type="compositionally biased region" description="Low complexity" evidence="1">
    <location>
        <begin position="377"/>
        <end position="390"/>
    </location>
</feature>
<dbReference type="PROSITE" id="PS50086">
    <property type="entry name" value="TBC_RABGAP"/>
    <property type="match status" value="1"/>
</dbReference>
<gene>
    <name evidence="3" type="ORF">CYY_007282</name>
</gene>
<dbReference type="Gene3D" id="1.10.472.80">
    <property type="entry name" value="Ypt/Rab-GAP domain of gyp1p, domain 3"/>
    <property type="match status" value="1"/>
</dbReference>
<comment type="caution">
    <text evidence="3">The sequence shown here is derived from an EMBL/GenBank/DDBJ whole genome shotgun (WGS) entry which is preliminary data.</text>
</comment>
<dbReference type="GO" id="GO:0005096">
    <property type="term" value="F:GTPase activator activity"/>
    <property type="evidence" value="ECO:0007669"/>
    <property type="project" value="TreeGrafter"/>
</dbReference>
<feature type="compositionally biased region" description="Low complexity" evidence="1">
    <location>
        <begin position="203"/>
        <end position="249"/>
    </location>
</feature>
<feature type="domain" description="Rab-GAP TBC" evidence="2">
    <location>
        <begin position="763"/>
        <end position="1089"/>
    </location>
</feature>
<dbReference type="Gene3D" id="1.10.8.270">
    <property type="entry name" value="putative rabgap domain of human tbc1 domain family member 14 like domains"/>
    <property type="match status" value="1"/>
</dbReference>
<feature type="region of interest" description="Disordered" evidence="1">
    <location>
        <begin position="304"/>
        <end position="395"/>
    </location>
</feature>
<feature type="compositionally biased region" description="Low complexity" evidence="1">
    <location>
        <begin position="447"/>
        <end position="463"/>
    </location>
</feature>
<organism evidence="3 4">
    <name type="scientific">Polysphondylium violaceum</name>
    <dbReference type="NCBI Taxonomy" id="133409"/>
    <lineage>
        <taxon>Eukaryota</taxon>
        <taxon>Amoebozoa</taxon>
        <taxon>Evosea</taxon>
        <taxon>Eumycetozoa</taxon>
        <taxon>Dictyostelia</taxon>
        <taxon>Dictyosteliales</taxon>
        <taxon>Dictyosteliaceae</taxon>
        <taxon>Polysphondylium</taxon>
    </lineage>
</organism>
<name>A0A8J4PPF2_9MYCE</name>
<proteinExistence type="predicted"/>
<dbReference type="OrthoDB" id="26371at2759"/>
<feature type="region of interest" description="Disordered" evidence="1">
    <location>
        <begin position="817"/>
        <end position="837"/>
    </location>
</feature>
<feature type="compositionally biased region" description="Polar residues" evidence="1">
    <location>
        <begin position="306"/>
        <end position="349"/>
    </location>
</feature>
<dbReference type="Pfam" id="PF00566">
    <property type="entry name" value="RabGAP-TBC"/>
    <property type="match status" value="2"/>
</dbReference>
<evidence type="ECO:0000313" key="4">
    <source>
        <dbReference type="Proteomes" id="UP000695562"/>
    </source>
</evidence>
<feature type="compositionally biased region" description="Polar residues" evidence="1">
    <location>
        <begin position="130"/>
        <end position="151"/>
    </location>
</feature>
<feature type="compositionally biased region" description="Low complexity" evidence="1">
    <location>
        <begin position="11"/>
        <end position="81"/>
    </location>
</feature>
<accession>A0A8J4PPF2</accession>
<evidence type="ECO:0000256" key="1">
    <source>
        <dbReference type="SAM" id="MobiDB-lite"/>
    </source>
</evidence>
<feature type="region of interest" description="Disordered" evidence="1">
    <location>
        <begin position="202"/>
        <end position="282"/>
    </location>
</feature>
<protein>
    <recommendedName>
        <fullName evidence="2">Rab-GAP TBC domain-containing protein</fullName>
    </recommendedName>
</protein>
<dbReference type="InterPro" id="IPR000195">
    <property type="entry name" value="Rab-GAP-TBC_dom"/>
</dbReference>
<feature type="compositionally biased region" description="Basic and acidic residues" evidence="1">
    <location>
        <begin position="487"/>
        <end position="498"/>
    </location>
</feature>
<feature type="compositionally biased region" description="Low complexity" evidence="1">
    <location>
        <begin position="175"/>
        <end position="190"/>
    </location>
</feature>